<dbReference type="EMBL" id="DRBW01000106">
    <property type="protein sequence ID" value="HDM90114.1"/>
    <property type="molecule type" value="Genomic_DNA"/>
</dbReference>
<protein>
    <recommendedName>
        <fullName evidence="2">LiaI-LiaF-like transmembrane region domain-containing protein</fullName>
    </recommendedName>
</protein>
<reference evidence="3" key="1">
    <citation type="journal article" date="2020" name="mSystems">
        <title>Genome- and Community-Level Interaction Insights into Carbon Utilization and Element Cycling Functions of Hydrothermarchaeota in Hydrothermal Sediment.</title>
        <authorList>
            <person name="Zhou Z."/>
            <person name="Liu Y."/>
            <person name="Xu W."/>
            <person name="Pan J."/>
            <person name="Luo Z.H."/>
            <person name="Li M."/>
        </authorList>
    </citation>
    <scope>NUCLEOTIDE SEQUENCE [LARGE SCALE GENOMIC DNA]</scope>
    <source>
        <strain evidence="3">HyVt-237</strain>
    </source>
</reference>
<evidence type="ECO:0000313" key="3">
    <source>
        <dbReference type="EMBL" id="HDM90114.1"/>
    </source>
</evidence>
<keyword evidence="1" id="KW-0472">Membrane</keyword>
<feature type="transmembrane region" description="Helical" evidence="1">
    <location>
        <begin position="7"/>
        <end position="24"/>
    </location>
</feature>
<sequence length="84" mass="9549">MRNSIGLALILIGFCYSLGYLHVLKNPADLLLRYWPLFLIFVGLEVIMGEKSRIFFQLLTFAALGFFLALILQKFLDVTALIPL</sequence>
<dbReference type="Pfam" id="PF18917">
    <property type="entry name" value="LiaI-LiaF-like_TM1"/>
    <property type="match status" value="1"/>
</dbReference>
<accession>A0A7C1BE89</accession>
<name>A0A7C1BE89_UNCW3</name>
<organism evidence="3">
    <name type="scientific">candidate division WOR-3 bacterium</name>
    <dbReference type="NCBI Taxonomy" id="2052148"/>
    <lineage>
        <taxon>Bacteria</taxon>
        <taxon>Bacteria division WOR-3</taxon>
    </lineage>
</organism>
<keyword evidence="1" id="KW-0812">Transmembrane</keyword>
<keyword evidence="1" id="KW-1133">Transmembrane helix</keyword>
<dbReference type="AlphaFoldDB" id="A0A7C1BE89"/>
<dbReference type="InterPro" id="IPR043726">
    <property type="entry name" value="LiaI-LiaF-like_TM1"/>
</dbReference>
<feature type="domain" description="LiaI-LiaF-like transmembrane region" evidence="2">
    <location>
        <begin position="5"/>
        <end position="47"/>
    </location>
</feature>
<gene>
    <name evidence="3" type="ORF">ENG67_02770</name>
</gene>
<feature type="transmembrane region" description="Helical" evidence="1">
    <location>
        <begin position="30"/>
        <end position="47"/>
    </location>
</feature>
<evidence type="ECO:0000256" key="1">
    <source>
        <dbReference type="SAM" id="Phobius"/>
    </source>
</evidence>
<evidence type="ECO:0000259" key="2">
    <source>
        <dbReference type="Pfam" id="PF18917"/>
    </source>
</evidence>
<dbReference type="Proteomes" id="UP000885931">
    <property type="component" value="Unassembled WGS sequence"/>
</dbReference>
<comment type="caution">
    <text evidence="3">The sequence shown here is derived from an EMBL/GenBank/DDBJ whole genome shotgun (WGS) entry which is preliminary data.</text>
</comment>
<feature type="transmembrane region" description="Helical" evidence="1">
    <location>
        <begin position="54"/>
        <end position="76"/>
    </location>
</feature>
<proteinExistence type="predicted"/>